<keyword evidence="2" id="KW-0808">Transferase</keyword>
<dbReference type="EC" id="2.3.1.286" evidence="1"/>
<evidence type="ECO:0000259" key="5">
    <source>
        <dbReference type="PROSITE" id="PS50305"/>
    </source>
</evidence>
<dbReference type="AlphaFoldDB" id="A0A7W8IMK6"/>
<dbReference type="PANTHER" id="PTHR11085">
    <property type="entry name" value="NAD-DEPENDENT PROTEIN DEACYLASE SIRTUIN-5, MITOCHONDRIAL-RELATED"/>
    <property type="match status" value="1"/>
</dbReference>
<dbReference type="GO" id="GO:0070403">
    <property type="term" value="F:NAD+ binding"/>
    <property type="evidence" value="ECO:0007669"/>
    <property type="project" value="InterPro"/>
</dbReference>
<evidence type="ECO:0000256" key="1">
    <source>
        <dbReference type="ARBA" id="ARBA00012928"/>
    </source>
</evidence>
<dbReference type="Proteomes" id="UP000520011">
    <property type="component" value="Unassembled WGS sequence"/>
</dbReference>
<comment type="caution">
    <text evidence="4">Lacks conserved residue(s) required for the propagation of feature annotation.</text>
</comment>
<keyword evidence="3" id="KW-0520">NAD</keyword>
<dbReference type="InterPro" id="IPR029035">
    <property type="entry name" value="DHS-like_NAD/FAD-binding_dom"/>
</dbReference>
<accession>A0A7W8IMK6</accession>
<evidence type="ECO:0000256" key="4">
    <source>
        <dbReference type="PROSITE-ProRule" id="PRU00236"/>
    </source>
</evidence>
<evidence type="ECO:0000313" key="6">
    <source>
        <dbReference type="EMBL" id="MBB5323268.1"/>
    </source>
</evidence>
<dbReference type="InterPro" id="IPR050134">
    <property type="entry name" value="NAD-dep_sirtuin_deacylases"/>
</dbReference>
<evidence type="ECO:0000256" key="2">
    <source>
        <dbReference type="ARBA" id="ARBA00022679"/>
    </source>
</evidence>
<dbReference type="PROSITE" id="PS50305">
    <property type="entry name" value="SIRTUIN"/>
    <property type="match status" value="1"/>
</dbReference>
<feature type="domain" description="Deacetylase sirtuin-type" evidence="5">
    <location>
        <begin position="1"/>
        <end position="59"/>
    </location>
</feature>
<evidence type="ECO:0000256" key="3">
    <source>
        <dbReference type="ARBA" id="ARBA00023027"/>
    </source>
</evidence>
<sequence length="59" mass="6746">MENIKQLVQMTQRASSITVFTGAGMSTESGIPDFRGEHGIYSYEEFPFLSVFFPFYNKL</sequence>
<organism evidence="6 7">
    <name type="scientific">Anoxybacteroides tepidamans</name>
    <dbReference type="NCBI Taxonomy" id="265948"/>
    <lineage>
        <taxon>Bacteria</taxon>
        <taxon>Bacillati</taxon>
        <taxon>Bacillota</taxon>
        <taxon>Bacilli</taxon>
        <taxon>Bacillales</taxon>
        <taxon>Anoxybacillaceae</taxon>
        <taxon>Anoxybacteroides</taxon>
    </lineage>
</organism>
<dbReference type="SUPFAM" id="SSF52467">
    <property type="entry name" value="DHS-like NAD/FAD-binding domain"/>
    <property type="match status" value="1"/>
</dbReference>
<gene>
    <name evidence="6" type="ORF">HNQ34_000345</name>
</gene>
<dbReference type="PANTHER" id="PTHR11085:SF10">
    <property type="entry name" value="NAD-DEPENDENT PROTEIN DEACYLASE SIRTUIN-5, MITOCHONDRIAL-RELATED"/>
    <property type="match status" value="1"/>
</dbReference>
<keyword evidence="7" id="KW-1185">Reference proteome</keyword>
<reference evidence="6 7" key="1">
    <citation type="submission" date="2020-08" db="EMBL/GenBank/DDBJ databases">
        <title>Genomic Encyclopedia of Type Strains, Phase IV (KMG-IV): sequencing the most valuable type-strain genomes for metagenomic binning, comparative biology and taxonomic classification.</title>
        <authorList>
            <person name="Goeker M."/>
        </authorList>
    </citation>
    <scope>NUCLEOTIDE SEQUENCE [LARGE SCALE GENOMIC DNA]</scope>
    <source>
        <strain evidence="6 7">DSM 16325</strain>
    </source>
</reference>
<dbReference type="InterPro" id="IPR026590">
    <property type="entry name" value="Ssirtuin_cat_dom"/>
</dbReference>
<dbReference type="EMBL" id="JACHEP010000001">
    <property type="protein sequence ID" value="MBB5323268.1"/>
    <property type="molecule type" value="Genomic_DNA"/>
</dbReference>
<proteinExistence type="predicted"/>
<evidence type="ECO:0000313" key="7">
    <source>
        <dbReference type="Proteomes" id="UP000520011"/>
    </source>
</evidence>
<dbReference type="Gene3D" id="3.40.50.1220">
    <property type="entry name" value="TPP-binding domain"/>
    <property type="match status" value="1"/>
</dbReference>
<comment type="caution">
    <text evidence="6">The sequence shown here is derived from an EMBL/GenBank/DDBJ whole genome shotgun (WGS) entry which is preliminary data.</text>
</comment>
<dbReference type="GO" id="GO:0017136">
    <property type="term" value="F:histone deacetylase activity, NAD-dependent"/>
    <property type="evidence" value="ECO:0007669"/>
    <property type="project" value="TreeGrafter"/>
</dbReference>
<dbReference type="Pfam" id="PF02146">
    <property type="entry name" value="SIR2"/>
    <property type="match status" value="1"/>
</dbReference>
<protein>
    <recommendedName>
        <fullName evidence="1">protein acetyllysine N-acetyltransferase</fullName>
        <ecNumber evidence="1">2.3.1.286</ecNumber>
    </recommendedName>
</protein>
<dbReference type="InterPro" id="IPR003000">
    <property type="entry name" value="Sirtuin"/>
</dbReference>
<name>A0A7W8IMK6_9BACL</name>